<accession>A0A397TVB4</accession>
<evidence type="ECO:0000313" key="1">
    <source>
        <dbReference type="EMBL" id="RIB01351.1"/>
    </source>
</evidence>
<protein>
    <submittedName>
        <fullName evidence="1">Uncharacterized protein</fullName>
    </submittedName>
</protein>
<dbReference type="Proteomes" id="UP000266673">
    <property type="component" value="Unassembled WGS sequence"/>
</dbReference>
<dbReference type="EMBL" id="QKWP01003172">
    <property type="protein sequence ID" value="RIB01351.1"/>
    <property type="molecule type" value="Genomic_DNA"/>
</dbReference>
<organism evidence="1 2">
    <name type="scientific">Gigaspora rosea</name>
    <dbReference type="NCBI Taxonomy" id="44941"/>
    <lineage>
        <taxon>Eukaryota</taxon>
        <taxon>Fungi</taxon>
        <taxon>Fungi incertae sedis</taxon>
        <taxon>Mucoromycota</taxon>
        <taxon>Glomeromycotina</taxon>
        <taxon>Glomeromycetes</taxon>
        <taxon>Diversisporales</taxon>
        <taxon>Gigasporaceae</taxon>
        <taxon>Gigaspora</taxon>
    </lineage>
</organism>
<name>A0A397TVB4_9GLOM</name>
<keyword evidence="2" id="KW-1185">Reference proteome</keyword>
<proteinExistence type="predicted"/>
<evidence type="ECO:0000313" key="2">
    <source>
        <dbReference type="Proteomes" id="UP000266673"/>
    </source>
</evidence>
<sequence>MPLIAIYKKNLVLIQCKSVKKPIAIQMIKDEKYLTSNASAWVKSLDLNLKVCDKRFIVETIINNIVEGNDEEEIVMSNIQLDFLSFLNVKEENATIERLLLNDLNYINYSLNYVNNIHHRYIQNIRYNTSQQIKKYELIDETIEFFYMIIQKFNSVIGVRFMILLPENAKLCKAICEEIICHINKTTLQQEYNLESNNSNNPEKTDKLKVINKGKEKAVNKKRIFDNLAESSKVNAIPNWKCDVVILDQTHLDQKYFTNTIKRNNISASEEEAEKYSSVGKIS</sequence>
<dbReference type="AlphaFoldDB" id="A0A397TVB4"/>
<gene>
    <name evidence="1" type="ORF">C2G38_2231093</name>
</gene>
<reference evidence="1 2" key="1">
    <citation type="submission" date="2018-06" db="EMBL/GenBank/DDBJ databases">
        <title>Comparative genomics reveals the genomic features of Rhizophagus irregularis, R. cerebriforme, R. diaphanum and Gigaspora rosea, and their symbiotic lifestyle signature.</title>
        <authorList>
            <person name="Morin E."/>
            <person name="San Clemente H."/>
            <person name="Chen E.C.H."/>
            <person name="De La Providencia I."/>
            <person name="Hainaut M."/>
            <person name="Kuo A."/>
            <person name="Kohler A."/>
            <person name="Murat C."/>
            <person name="Tang N."/>
            <person name="Roy S."/>
            <person name="Loubradou J."/>
            <person name="Henrissat B."/>
            <person name="Grigoriev I.V."/>
            <person name="Corradi N."/>
            <person name="Roux C."/>
            <person name="Martin F.M."/>
        </authorList>
    </citation>
    <scope>NUCLEOTIDE SEQUENCE [LARGE SCALE GENOMIC DNA]</scope>
    <source>
        <strain evidence="1 2">DAOM 194757</strain>
    </source>
</reference>
<comment type="caution">
    <text evidence="1">The sequence shown here is derived from an EMBL/GenBank/DDBJ whole genome shotgun (WGS) entry which is preliminary data.</text>
</comment>